<dbReference type="Gene3D" id="3.40.50.150">
    <property type="entry name" value="Vaccinia Virus protein VP39"/>
    <property type="match status" value="1"/>
</dbReference>
<dbReference type="InterPro" id="IPR001173">
    <property type="entry name" value="Glyco_trans_2-like"/>
</dbReference>
<feature type="compositionally biased region" description="Low complexity" evidence="1">
    <location>
        <begin position="300"/>
        <end position="312"/>
    </location>
</feature>
<dbReference type="Proteomes" id="UP000661507">
    <property type="component" value="Unassembled WGS sequence"/>
</dbReference>
<keyword evidence="4" id="KW-1185">Reference proteome</keyword>
<dbReference type="Pfam" id="PF13692">
    <property type="entry name" value="Glyco_trans_1_4"/>
    <property type="match status" value="1"/>
</dbReference>
<organism evidence="3 4">
    <name type="scientific">Neoroseomonas lacus</name>
    <dbReference type="NCBI Taxonomy" id="287609"/>
    <lineage>
        <taxon>Bacteria</taxon>
        <taxon>Pseudomonadati</taxon>
        <taxon>Pseudomonadota</taxon>
        <taxon>Alphaproteobacteria</taxon>
        <taxon>Acetobacterales</taxon>
        <taxon>Acetobacteraceae</taxon>
        <taxon>Neoroseomonas</taxon>
    </lineage>
</organism>
<dbReference type="Gene3D" id="3.40.50.2000">
    <property type="entry name" value="Glycogen Phosphorylase B"/>
    <property type="match status" value="1"/>
</dbReference>
<dbReference type="InterPro" id="IPR029044">
    <property type="entry name" value="Nucleotide-diphossugar_trans"/>
</dbReference>
<evidence type="ECO:0000259" key="2">
    <source>
        <dbReference type="Pfam" id="PF00535"/>
    </source>
</evidence>
<feature type="domain" description="Glycosyltransferase 2-like" evidence="2">
    <location>
        <begin position="487"/>
        <end position="657"/>
    </location>
</feature>
<name>A0A917L4Y2_9PROT</name>
<dbReference type="PANTHER" id="PTHR43179:SF7">
    <property type="entry name" value="RHAMNOSYLTRANSFERASE WBBL"/>
    <property type="match status" value="1"/>
</dbReference>
<dbReference type="SUPFAM" id="SSF53448">
    <property type="entry name" value="Nucleotide-diphospho-sugar transferases"/>
    <property type="match status" value="1"/>
</dbReference>
<accession>A0A917L4Y2</accession>
<protein>
    <recommendedName>
        <fullName evidence="2">Glycosyltransferase 2-like domain-containing protein</fullName>
    </recommendedName>
</protein>
<reference evidence="3" key="1">
    <citation type="journal article" date="2014" name="Int. J. Syst. Evol. Microbiol.">
        <title>Complete genome sequence of Corynebacterium casei LMG S-19264T (=DSM 44701T), isolated from a smear-ripened cheese.</title>
        <authorList>
            <consortium name="US DOE Joint Genome Institute (JGI-PGF)"/>
            <person name="Walter F."/>
            <person name="Albersmeier A."/>
            <person name="Kalinowski J."/>
            <person name="Ruckert C."/>
        </authorList>
    </citation>
    <scope>NUCLEOTIDE SEQUENCE</scope>
    <source>
        <strain evidence="3">CGMCC 1.3617</strain>
    </source>
</reference>
<evidence type="ECO:0000313" key="3">
    <source>
        <dbReference type="EMBL" id="GGJ44794.1"/>
    </source>
</evidence>
<evidence type="ECO:0000313" key="4">
    <source>
        <dbReference type="Proteomes" id="UP000661507"/>
    </source>
</evidence>
<dbReference type="CDD" id="cd04186">
    <property type="entry name" value="GT_2_like_c"/>
    <property type="match status" value="1"/>
</dbReference>
<reference evidence="3" key="2">
    <citation type="submission" date="2020-09" db="EMBL/GenBank/DDBJ databases">
        <authorList>
            <person name="Sun Q."/>
            <person name="Zhou Y."/>
        </authorList>
    </citation>
    <scope>NUCLEOTIDE SEQUENCE</scope>
    <source>
        <strain evidence="3">CGMCC 1.3617</strain>
    </source>
</reference>
<proteinExistence type="predicted"/>
<dbReference type="InterPro" id="IPR029063">
    <property type="entry name" value="SAM-dependent_MTases_sf"/>
</dbReference>
<feature type="region of interest" description="Disordered" evidence="1">
    <location>
        <begin position="274"/>
        <end position="313"/>
    </location>
</feature>
<dbReference type="Gene3D" id="3.90.550.10">
    <property type="entry name" value="Spore Coat Polysaccharide Biosynthesis Protein SpsA, Chain A"/>
    <property type="match status" value="1"/>
</dbReference>
<dbReference type="PANTHER" id="PTHR43179">
    <property type="entry name" value="RHAMNOSYLTRANSFERASE WBBL"/>
    <property type="match status" value="1"/>
</dbReference>
<evidence type="ECO:0000256" key="1">
    <source>
        <dbReference type="SAM" id="MobiDB-lite"/>
    </source>
</evidence>
<dbReference type="SUPFAM" id="SSF53756">
    <property type="entry name" value="UDP-Glycosyltransferase/glycogen phosphorylase"/>
    <property type="match status" value="1"/>
</dbReference>
<dbReference type="CDD" id="cd03801">
    <property type="entry name" value="GT4_PimA-like"/>
    <property type="match status" value="1"/>
</dbReference>
<dbReference type="AlphaFoldDB" id="A0A917L4Y2"/>
<dbReference type="EMBL" id="BMKW01000036">
    <property type="protein sequence ID" value="GGJ44794.1"/>
    <property type="molecule type" value="Genomic_DNA"/>
</dbReference>
<comment type="caution">
    <text evidence="3">The sequence shown here is derived from an EMBL/GenBank/DDBJ whole genome shotgun (WGS) entry which is preliminary data.</text>
</comment>
<feature type="compositionally biased region" description="Low complexity" evidence="1">
    <location>
        <begin position="279"/>
        <end position="291"/>
    </location>
</feature>
<sequence length="1116" mass="121253">MQTNATFPASSCRAPDVLGLSDADWLAMLDQRPVRPELLDAAACHEPFLRWLVGAIHPRCLVELGTTTGGSYFALCQAVVDAGLVAEARAVGATGHSPDDPALSPDRINELSYSAFSTLVEAPLDQAADFFRDGTIDLLQLRDLGDAGHAGAIWERFRPKLSGRAILLVHGIAAGPRQPAMMPVWEALLQAGLPHIEFRHGEGLGVVALGTEVAEPIAAMCALQAAGSAMVLRERFARLGERSELACLLSQAQRSAAIAREQHDAALTEALEHRERASARATEAEAGAAEAQAREERASARAAEAEASAAEALAREERANARAAQAEASAAEALAREERAGLDIQALRGTTEATSKALAAATERLESLEARLRETEEALARNTSRADAIESSTLWRATGPVRTMMHRLPAVRRLVRKSLRFSYRLWRPLPAQRPSPALDAAASCSIATDPPPDNTAWHALADATPEALRLEAESLRLRDPGEQPDVTIIVPTYGQVPFTLMCLRSIADAPPAASVEVIVIDDAAPDPLARIPAAVAGIRFVRNASNMGFLLSCNAAAKLARGRYLILQNNDTQFQQGAIDALVDLADARPDAGLIGAKLVYPDGRLQEAGGIVWNDASAMNWGRLGDPAAPEHCYLRETDYCTGASILVRRDVFETLGGFDERYAPAYYEDTDLAFRVRELGLKVLFEPRAVVIHHEGVTHGTDVTTGVKAHQLVNQRVMFERWEPVLRRDHQAPWTRYLRARDRAANRHVILVADVMVPEPDHDAGSRNTLSILKALLDADCVVKFWPWHRPHQPVAAERLERLGIEVIDSRSPHDLTAWLQENGDQIDSVMLMRPNLAEAMLPIVRQGTRASLLYYGHDLHYVRMRMEAEVTGNAALAREADEMERFEQALWGSFDVVLYPSEAEAALVRSAAPKVDARSVVPYCFDEFRPRDSVTPGSALLFVGGFLHQPNVDAAIWLVREILPLIRQQCPEAHLVIAGSNPPENVRALACGHVIVTGRISDEELLRLYRVSRTAVVPLRFGAGVKGKVAEALHLGLPLVTTPIGAEGIPGIDEVVPISTEAPDIAEAVVRLIKSDDAWTRQSRAQVELASMKFSRTAVRRSLVSALAAAQGA</sequence>
<dbReference type="Pfam" id="PF00535">
    <property type="entry name" value="Glycos_transf_2"/>
    <property type="match status" value="1"/>
</dbReference>
<gene>
    <name evidence="3" type="ORF">GCM10011320_60330</name>
</gene>